<dbReference type="AlphaFoldDB" id="X0UJ06"/>
<reference evidence="1" key="1">
    <citation type="journal article" date="2014" name="Front. Microbiol.">
        <title>High frequency of phylogenetically diverse reductive dehalogenase-homologous genes in deep subseafloor sedimentary metagenomes.</title>
        <authorList>
            <person name="Kawai M."/>
            <person name="Futagami T."/>
            <person name="Toyoda A."/>
            <person name="Takaki Y."/>
            <person name="Nishi S."/>
            <person name="Hori S."/>
            <person name="Arai W."/>
            <person name="Tsubouchi T."/>
            <person name="Morono Y."/>
            <person name="Uchiyama I."/>
            <person name="Ito T."/>
            <person name="Fujiyama A."/>
            <person name="Inagaki F."/>
            <person name="Takami H."/>
        </authorList>
    </citation>
    <scope>NUCLEOTIDE SEQUENCE</scope>
    <source>
        <strain evidence="1">Expedition CK06-06</strain>
    </source>
</reference>
<name>X0UJ06_9ZZZZ</name>
<feature type="non-terminal residue" evidence="1">
    <location>
        <position position="46"/>
    </location>
</feature>
<sequence>MELCSDKHGELCYEGRNCPACEVIEELQAEIDGLQEELKSLEKVIE</sequence>
<comment type="caution">
    <text evidence="1">The sequence shown here is derived from an EMBL/GenBank/DDBJ whole genome shotgun (WGS) entry which is preliminary data.</text>
</comment>
<proteinExistence type="predicted"/>
<dbReference type="EMBL" id="BARS01011119">
    <property type="protein sequence ID" value="GAF99286.1"/>
    <property type="molecule type" value="Genomic_DNA"/>
</dbReference>
<evidence type="ECO:0000313" key="1">
    <source>
        <dbReference type="EMBL" id="GAF99286.1"/>
    </source>
</evidence>
<protein>
    <submittedName>
        <fullName evidence="1">Uncharacterized protein</fullName>
    </submittedName>
</protein>
<accession>X0UJ06</accession>
<organism evidence="1">
    <name type="scientific">marine sediment metagenome</name>
    <dbReference type="NCBI Taxonomy" id="412755"/>
    <lineage>
        <taxon>unclassified sequences</taxon>
        <taxon>metagenomes</taxon>
        <taxon>ecological metagenomes</taxon>
    </lineage>
</organism>
<gene>
    <name evidence="1" type="ORF">S01H1_20344</name>
</gene>